<evidence type="ECO:0000313" key="3">
    <source>
        <dbReference type="Proteomes" id="UP000572754"/>
    </source>
</evidence>
<sequence length="984" mass="109358">MSGYTTNNMSPGDETQNQTGKQDQNPDQYQDQYNYIQGTQWGSNWANTGSIEPDQPYFEQNADPIPWSQQPPIPPTQQEDLTLTPDIPEVSRGILKRIFDQIYSTPQAQAEGWRRVLRRLWGLEREQGELAMGSFNNDSSLDASNLFSSGNPGAAGLDPNNTGNGVDLGVGHATFQIQQHEPHLIAGHPNVVNAPPAPPALRNFQPSFSGPSTGGSKKRVRAASPNATAPAPKRMGNLPPNASRDEGDNANSSGIPGSNPSTASTPSVQPQTTRKRKADIDEEEHDSEDDYLSDLRPQKKSRGEPAASKKIGNSRRKEDNERVVEGTICDFCSQHPQIHAANPCDWEQVPNSNGPEIYNLECTNCADYRSQNKDNTELAERGGHKCQVPGPVTPLIHFDQKSPGPLYYLALGYGSGGVNDFKDGRRLEHWIGPAAPVYGLIDPKDGPRRYQDIARVHRNHRPPAGVAPPGIPHNVSLSNMTAEGLRNLIAGHWPDDCQVPRANLEGYKKVWALLRKDQDVRMSMLNMSLNASKRVATARSFQGGPVLEDIREIQKTMLPSAHGNPNGTQSQGSSQPLTTQLPMEYGNGDFTELLNGSDEHPAALGQQYGGYDDEQIGQSYALTQPMQSMQPFLGQADQQIYGSSERQDERHIPQDQIAQYQQDWGNTSQQMLEPQDPTVPEQDSQSWDYQNLELLQRATQADANDGSDERQSFANSVILAQGIENDQQEPHSDSQALDQSPEGSNESQDASSEDLWDMYTTFNDKSAHRRSRANQEKRWHKPQTSRGSKRSSLERTARANRAPKNADNQDVFNPFLGFTFGPEQKPQSKKMPKSFRWKVFNHLEGIDMSEWHVSKFKEPECANRMLGPSLCRFHRLYYAEEVLKHAALMQEWRLSRFKKAVCPSSLAQKHSEQVNVSANVDGLVKGAPTAWACVVCGDWVVNGQNDVNNQPEVIDEPLRNLNIGRKLLDPRREITTGRVLGEVE</sequence>
<feature type="compositionally biased region" description="Acidic residues" evidence="1">
    <location>
        <begin position="280"/>
        <end position="292"/>
    </location>
</feature>
<feature type="compositionally biased region" description="Polar residues" evidence="1">
    <location>
        <begin position="38"/>
        <end position="50"/>
    </location>
</feature>
<feature type="region of interest" description="Disordered" evidence="1">
    <location>
        <begin position="1"/>
        <end position="76"/>
    </location>
</feature>
<comment type="caution">
    <text evidence="2">The sequence shown here is derived from an EMBL/GenBank/DDBJ whole genome shotgun (WGS) entry which is preliminary data.</text>
</comment>
<feature type="compositionally biased region" description="Polar residues" evidence="1">
    <location>
        <begin position="1"/>
        <end position="21"/>
    </location>
</feature>
<feature type="compositionally biased region" description="Basic residues" evidence="1">
    <location>
        <begin position="767"/>
        <end position="789"/>
    </location>
</feature>
<name>A0A8H5UFU5_FUSCI</name>
<dbReference type="AlphaFoldDB" id="A0A8H5UFU5"/>
<evidence type="ECO:0000256" key="1">
    <source>
        <dbReference type="SAM" id="MobiDB-lite"/>
    </source>
</evidence>
<gene>
    <name evidence="2" type="ORF">FCIRC_1854</name>
</gene>
<feature type="compositionally biased region" description="Polar residues" evidence="1">
    <location>
        <begin position="733"/>
        <end position="750"/>
    </location>
</feature>
<reference evidence="2 3" key="2">
    <citation type="submission" date="2020-05" db="EMBL/GenBank/DDBJ databases">
        <title>Identification and distribution of gene clusters putatively required for synthesis of sphingolipid metabolism inhibitors in phylogenetically diverse species of the filamentous fungus Fusarium.</title>
        <authorList>
            <person name="Kim H.-S."/>
            <person name="Busman M."/>
            <person name="Brown D.W."/>
            <person name="Divon H."/>
            <person name="Uhlig S."/>
            <person name="Proctor R.H."/>
        </authorList>
    </citation>
    <scope>NUCLEOTIDE SEQUENCE [LARGE SCALE GENOMIC DNA]</scope>
    <source>
        <strain evidence="2 3">NRRL 25331</strain>
    </source>
</reference>
<feature type="compositionally biased region" description="Low complexity" evidence="1">
    <location>
        <begin position="22"/>
        <end position="37"/>
    </location>
</feature>
<feature type="region of interest" description="Disordered" evidence="1">
    <location>
        <begin position="558"/>
        <end position="578"/>
    </location>
</feature>
<accession>A0A8H5UFU5</accession>
<dbReference type="Proteomes" id="UP000572754">
    <property type="component" value="Unassembled WGS sequence"/>
</dbReference>
<feature type="compositionally biased region" description="Polar residues" evidence="1">
    <location>
        <begin position="204"/>
        <end position="215"/>
    </location>
</feature>
<feature type="region of interest" description="Disordered" evidence="1">
    <location>
        <begin position="187"/>
        <end position="320"/>
    </location>
</feature>
<dbReference type="EMBL" id="JAAQPE010000061">
    <property type="protein sequence ID" value="KAF5688361.1"/>
    <property type="molecule type" value="Genomic_DNA"/>
</dbReference>
<proteinExistence type="predicted"/>
<feature type="compositionally biased region" description="Polar residues" evidence="1">
    <location>
        <begin position="249"/>
        <end position="272"/>
    </location>
</feature>
<evidence type="ECO:0000313" key="2">
    <source>
        <dbReference type="EMBL" id="KAF5688361.1"/>
    </source>
</evidence>
<feature type="region of interest" description="Disordered" evidence="1">
    <location>
        <begin position="726"/>
        <end position="809"/>
    </location>
</feature>
<feature type="compositionally biased region" description="Polar residues" evidence="1">
    <location>
        <begin position="563"/>
        <end position="578"/>
    </location>
</feature>
<reference evidence="3" key="1">
    <citation type="journal article" date="2020" name="BMC Genomics">
        <title>Correction to: Identification and distribution of gene clusters required for synthesis of sphingolipid metabolism inhibitors in diverse species of the filamentous fungus Fusarium.</title>
        <authorList>
            <person name="Kim H.S."/>
            <person name="Lohmar J.M."/>
            <person name="Busman M."/>
            <person name="Brown D.W."/>
            <person name="Naumann T.A."/>
            <person name="Divon H.H."/>
            <person name="Lysoe E."/>
            <person name="Uhlig S."/>
            <person name="Proctor R.H."/>
        </authorList>
    </citation>
    <scope>NUCLEOTIDE SEQUENCE [LARGE SCALE GENOMIC DNA]</scope>
    <source>
        <strain evidence="3">NRRL 25331</strain>
    </source>
</reference>
<keyword evidence="3" id="KW-1185">Reference proteome</keyword>
<protein>
    <submittedName>
        <fullName evidence="2">Uncharacterized protein</fullName>
    </submittedName>
</protein>
<organism evidence="2 3">
    <name type="scientific">Fusarium circinatum</name>
    <name type="common">Pitch canker fungus</name>
    <name type="synonym">Gibberella circinata</name>
    <dbReference type="NCBI Taxonomy" id="48490"/>
    <lineage>
        <taxon>Eukaryota</taxon>
        <taxon>Fungi</taxon>
        <taxon>Dikarya</taxon>
        <taxon>Ascomycota</taxon>
        <taxon>Pezizomycotina</taxon>
        <taxon>Sordariomycetes</taxon>
        <taxon>Hypocreomycetidae</taxon>
        <taxon>Hypocreales</taxon>
        <taxon>Nectriaceae</taxon>
        <taxon>Fusarium</taxon>
        <taxon>Fusarium fujikuroi species complex</taxon>
    </lineage>
</organism>